<feature type="chain" id="PRO_5034162165" evidence="1">
    <location>
        <begin position="20"/>
        <end position="170"/>
    </location>
</feature>
<gene>
    <name evidence="2" type="ORF">FALBO_12046</name>
</gene>
<accession>A0A8H4L1F3</accession>
<reference evidence="2 3" key="1">
    <citation type="submission" date="2020-01" db="EMBL/GenBank/DDBJ databases">
        <title>Identification and distribution of gene clusters putatively required for synthesis of sphingolipid metabolism inhibitors in phylogenetically diverse species of the filamentous fungus Fusarium.</title>
        <authorList>
            <person name="Kim H.-S."/>
            <person name="Busman M."/>
            <person name="Brown D.W."/>
            <person name="Divon H."/>
            <person name="Uhlig S."/>
            <person name="Proctor R.H."/>
        </authorList>
    </citation>
    <scope>NUCLEOTIDE SEQUENCE [LARGE SCALE GENOMIC DNA]</scope>
    <source>
        <strain evidence="2 3">NRRL 20459</strain>
    </source>
</reference>
<dbReference type="Proteomes" id="UP000554235">
    <property type="component" value="Unassembled WGS sequence"/>
</dbReference>
<keyword evidence="1" id="KW-0732">Signal</keyword>
<sequence length="170" mass="19305">MKFTLSLILFAALVSRATADFDVYMELKTEFWLVSQFAIWQEPPTDCVRQIWPAPSWPWLNDVSGNKKGVRCKGDGCDFNGDAHNIEQLEMHFSNNPLYHWTLYNVRGADGGNMVGLDGKVYGACYVDQDDPLADYVCYTPSGGDNIWRGGNRKFRCESRFTAKDILDTK</sequence>
<name>A0A8H4L1F3_9HYPO</name>
<evidence type="ECO:0000313" key="3">
    <source>
        <dbReference type="Proteomes" id="UP000554235"/>
    </source>
</evidence>
<keyword evidence="3" id="KW-1185">Reference proteome</keyword>
<evidence type="ECO:0000256" key="1">
    <source>
        <dbReference type="SAM" id="SignalP"/>
    </source>
</evidence>
<dbReference type="OrthoDB" id="3770142at2759"/>
<protein>
    <submittedName>
        <fullName evidence="2">Uncharacterized protein</fullName>
    </submittedName>
</protein>
<organism evidence="2 3">
    <name type="scientific">Fusarium albosuccineum</name>
    <dbReference type="NCBI Taxonomy" id="1237068"/>
    <lineage>
        <taxon>Eukaryota</taxon>
        <taxon>Fungi</taxon>
        <taxon>Dikarya</taxon>
        <taxon>Ascomycota</taxon>
        <taxon>Pezizomycotina</taxon>
        <taxon>Sordariomycetes</taxon>
        <taxon>Hypocreomycetidae</taxon>
        <taxon>Hypocreales</taxon>
        <taxon>Nectriaceae</taxon>
        <taxon>Fusarium</taxon>
        <taxon>Fusarium decemcellulare species complex</taxon>
    </lineage>
</organism>
<dbReference type="AlphaFoldDB" id="A0A8H4L1F3"/>
<evidence type="ECO:0000313" key="2">
    <source>
        <dbReference type="EMBL" id="KAF4461167.1"/>
    </source>
</evidence>
<comment type="caution">
    <text evidence="2">The sequence shown here is derived from an EMBL/GenBank/DDBJ whole genome shotgun (WGS) entry which is preliminary data.</text>
</comment>
<dbReference type="EMBL" id="JAADYS010001773">
    <property type="protein sequence ID" value="KAF4461167.1"/>
    <property type="molecule type" value="Genomic_DNA"/>
</dbReference>
<feature type="signal peptide" evidence="1">
    <location>
        <begin position="1"/>
        <end position="19"/>
    </location>
</feature>
<proteinExistence type="predicted"/>